<dbReference type="CDD" id="cd05482">
    <property type="entry name" value="HIV_retropepsin_like"/>
    <property type="match status" value="1"/>
</dbReference>
<keyword evidence="7" id="KW-1185">Reference proteome</keyword>
<accession>A0A3L8Q8B0</accession>
<dbReference type="PROSITE" id="PS50175">
    <property type="entry name" value="ASP_PROT_RETROV"/>
    <property type="match status" value="1"/>
</dbReference>
<proteinExistence type="predicted"/>
<evidence type="ECO:0000259" key="5">
    <source>
        <dbReference type="PROSITE" id="PS50175"/>
    </source>
</evidence>
<evidence type="ECO:0000313" key="6">
    <source>
        <dbReference type="EMBL" id="RLV63423.1"/>
    </source>
</evidence>
<dbReference type="PANTHER" id="PTHR19422">
    <property type="entry name" value="GAG RETROVIRAL POLYPROTEIN"/>
    <property type="match status" value="1"/>
</dbReference>
<keyword evidence="2" id="KW-0064">Aspartyl protease</keyword>
<sequence>RRQPQGIASPPLSDATDVEEGVTCAENVDPQESGARTANLVGKLSAERERQPRTDTNRCRNISATFSMQPATTGSLGLDLAAAVTTTLMTSRPAKVPTGVYGPIKINGQTYGGLLLGRSSVTIMGLFVLPGVIDADYTGELQIMVHTPFPPVTIEKGQRIAQLIPLPQVTKGMPALDSHPRSQRGFGSSGLALLTMDLHSRPKKKIKLTYGSDTIELLGLLDTGADTSIVSPEKWPSNWPSTQTTDTVTGVGGFTLARKTPPIRITIDGQELVTVLSVVTLPPTVHCLIGRDVLAQLGVILLLLLLCLTNRFTALAQSVVAGQQENGGYVEEWVCEKGHVDAVHMNDILEHSC</sequence>
<protein>
    <recommendedName>
        <fullName evidence="5">Peptidase A2 domain-containing protein</fullName>
    </recommendedName>
</protein>
<dbReference type="SUPFAM" id="SSF50630">
    <property type="entry name" value="Acid proteases"/>
    <property type="match status" value="1"/>
</dbReference>
<dbReference type="Proteomes" id="UP000276834">
    <property type="component" value="Unassembled WGS sequence"/>
</dbReference>
<dbReference type="CDD" id="cd07557">
    <property type="entry name" value="trimeric_dUTPase"/>
    <property type="match status" value="1"/>
</dbReference>
<dbReference type="InterPro" id="IPR001995">
    <property type="entry name" value="Peptidase_A2_cat"/>
</dbReference>
<feature type="region of interest" description="Disordered" evidence="4">
    <location>
        <begin position="1"/>
        <end position="37"/>
    </location>
</feature>
<dbReference type="PROSITE" id="PS00141">
    <property type="entry name" value="ASP_PROTEASE"/>
    <property type="match status" value="1"/>
</dbReference>
<dbReference type="Gene3D" id="2.40.70.10">
    <property type="entry name" value="Acid Proteases"/>
    <property type="match status" value="1"/>
</dbReference>
<dbReference type="PANTHER" id="PTHR19422:SF123">
    <property type="entry name" value="RT1 CLASS I, LOCUS CE15"/>
    <property type="match status" value="1"/>
</dbReference>
<gene>
    <name evidence="6" type="ORF">DV515_00018288</name>
</gene>
<dbReference type="InterPro" id="IPR036157">
    <property type="entry name" value="dUTPase-like_sf"/>
</dbReference>
<dbReference type="OrthoDB" id="9900537at2759"/>
<keyword evidence="3" id="KW-0378">Hydrolase</keyword>
<feature type="domain" description="Peptidase A2" evidence="5">
    <location>
        <begin position="217"/>
        <end position="293"/>
    </location>
</feature>
<evidence type="ECO:0000256" key="2">
    <source>
        <dbReference type="ARBA" id="ARBA00022750"/>
    </source>
</evidence>
<dbReference type="InterPro" id="IPR034170">
    <property type="entry name" value="Retropepsin-like_cat_dom"/>
</dbReference>
<evidence type="ECO:0000256" key="1">
    <source>
        <dbReference type="ARBA" id="ARBA00022670"/>
    </source>
</evidence>
<dbReference type="SUPFAM" id="SSF51283">
    <property type="entry name" value="dUTPase-like"/>
    <property type="match status" value="1"/>
</dbReference>
<dbReference type="InterPro" id="IPR051592">
    <property type="entry name" value="HERV-K_Pro_peptidase_A2"/>
</dbReference>
<comment type="caution">
    <text evidence="6">The sequence shown here is derived from an EMBL/GenBank/DDBJ whole genome shotgun (WGS) entry which is preliminary data.</text>
</comment>
<dbReference type="InterPro" id="IPR033704">
    <property type="entry name" value="dUTPase_trimeric"/>
</dbReference>
<dbReference type="Pfam" id="PF00692">
    <property type="entry name" value="dUTPase"/>
    <property type="match status" value="1"/>
</dbReference>
<dbReference type="EMBL" id="QUSF01002863">
    <property type="protein sequence ID" value="RLV63423.1"/>
    <property type="molecule type" value="Genomic_DNA"/>
</dbReference>
<keyword evidence="1" id="KW-0645">Protease</keyword>
<dbReference type="InterPro" id="IPR001969">
    <property type="entry name" value="Aspartic_peptidase_AS"/>
</dbReference>
<dbReference type="InterPro" id="IPR029054">
    <property type="entry name" value="dUTPase-like"/>
</dbReference>
<dbReference type="GO" id="GO:0006508">
    <property type="term" value="P:proteolysis"/>
    <property type="evidence" value="ECO:0007669"/>
    <property type="project" value="UniProtKB-KW"/>
</dbReference>
<organism evidence="6 7">
    <name type="scientific">Chloebia gouldiae</name>
    <name type="common">Gouldian finch</name>
    <name type="synonym">Erythrura gouldiae</name>
    <dbReference type="NCBI Taxonomy" id="44316"/>
    <lineage>
        <taxon>Eukaryota</taxon>
        <taxon>Metazoa</taxon>
        <taxon>Chordata</taxon>
        <taxon>Craniata</taxon>
        <taxon>Vertebrata</taxon>
        <taxon>Euteleostomi</taxon>
        <taxon>Archelosauria</taxon>
        <taxon>Archosauria</taxon>
        <taxon>Dinosauria</taxon>
        <taxon>Saurischia</taxon>
        <taxon>Theropoda</taxon>
        <taxon>Coelurosauria</taxon>
        <taxon>Aves</taxon>
        <taxon>Neognathae</taxon>
        <taxon>Neoaves</taxon>
        <taxon>Telluraves</taxon>
        <taxon>Australaves</taxon>
        <taxon>Passeriformes</taxon>
        <taxon>Passeroidea</taxon>
        <taxon>Passeridae</taxon>
        <taxon>Chloebia</taxon>
    </lineage>
</organism>
<evidence type="ECO:0000313" key="7">
    <source>
        <dbReference type="Proteomes" id="UP000276834"/>
    </source>
</evidence>
<name>A0A3L8Q8B0_CHLGU</name>
<evidence type="ECO:0000256" key="4">
    <source>
        <dbReference type="SAM" id="MobiDB-lite"/>
    </source>
</evidence>
<reference evidence="6 7" key="1">
    <citation type="journal article" date="2018" name="Proc. R. Soc. B">
        <title>A non-coding region near Follistatin controls head colour polymorphism in the Gouldian finch.</title>
        <authorList>
            <person name="Toomey M.B."/>
            <person name="Marques C.I."/>
            <person name="Andrade P."/>
            <person name="Araujo P.M."/>
            <person name="Sabatino S."/>
            <person name="Gazda M.A."/>
            <person name="Afonso S."/>
            <person name="Lopes R.J."/>
            <person name="Corbo J.C."/>
            <person name="Carneiro M."/>
        </authorList>
    </citation>
    <scope>NUCLEOTIDE SEQUENCE [LARGE SCALE GENOMIC DNA]</scope>
    <source>
        <strain evidence="6">Red01</strain>
        <tissue evidence="6">Muscle</tissue>
    </source>
</reference>
<dbReference type="Gene3D" id="2.70.40.10">
    <property type="match status" value="1"/>
</dbReference>
<dbReference type="InterPro" id="IPR018061">
    <property type="entry name" value="Retropepsins"/>
</dbReference>
<feature type="non-terminal residue" evidence="6">
    <location>
        <position position="1"/>
    </location>
</feature>
<dbReference type="AlphaFoldDB" id="A0A3L8Q8B0"/>
<dbReference type="Pfam" id="PF00077">
    <property type="entry name" value="RVP"/>
    <property type="match status" value="1"/>
</dbReference>
<evidence type="ECO:0000256" key="3">
    <source>
        <dbReference type="ARBA" id="ARBA00022801"/>
    </source>
</evidence>
<dbReference type="InterPro" id="IPR021109">
    <property type="entry name" value="Peptidase_aspartic_dom_sf"/>
</dbReference>
<dbReference type="GO" id="GO:0004190">
    <property type="term" value="F:aspartic-type endopeptidase activity"/>
    <property type="evidence" value="ECO:0007669"/>
    <property type="project" value="UniProtKB-KW"/>
</dbReference>